<proteinExistence type="predicted"/>
<name>A0A9W6YW92_AMBMO</name>
<sequence length="76" mass="8357">MNEMFSQLFRVGDGLNYLSFGENVDGSSSKPFESTISNTGIFKINTITPVILPTAAQYESSDHAGHCYSLTQYVQT</sequence>
<reference evidence="1" key="1">
    <citation type="submission" date="2023-04" db="EMBL/GenBank/DDBJ databases">
        <title>Ambrosiozyma monospora NBRC 1965.</title>
        <authorList>
            <person name="Ichikawa N."/>
            <person name="Sato H."/>
            <person name="Tonouchi N."/>
        </authorList>
    </citation>
    <scope>NUCLEOTIDE SEQUENCE</scope>
    <source>
        <strain evidence="1">NBRC 1965</strain>
    </source>
</reference>
<keyword evidence="2" id="KW-1185">Reference proteome</keyword>
<protein>
    <submittedName>
        <fullName evidence="1">Unnamed protein product</fullName>
    </submittedName>
</protein>
<gene>
    <name evidence="1" type="ORF">Amon01_000549500</name>
</gene>
<dbReference type="EMBL" id="BSXU01003060">
    <property type="protein sequence ID" value="GMG39628.1"/>
    <property type="molecule type" value="Genomic_DNA"/>
</dbReference>
<dbReference type="Proteomes" id="UP001165063">
    <property type="component" value="Unassembled WGS sequence"/>
</dbReference>
<dbReference type="AlphaFoldDB" id="A0A9W6YW92"/>
<accession>A0A9W6YW92</accession>
<evidence type="ECO:0000313" key="2">
    <source>
        <dbReference type="Proteomes" id="UP001165063"/>
    </source>
</evidence>
<comment type="caution">
    <text evidence="1">The sequence shown here is derived from an EMBL/GenBank/DDBJ whole genome shotgun (WGS) entry which is preliminary data.</text>
</comment>
<organism evidence="1 2">
    <name type="scientific">Ambrosiozyma monospora</name>
    <name type="common">Yeast</name>
    <name type="synonym">Endomycopsis monosporus</name>
    <dbReference type="NCBI Taxonomy" id="43982"/>
    <lineage>
        <taxon>Eukaryota</taxon>
        <taxon>Fungi</taxon>
        <taxon>Dikarya</taxon>
        <taxon>Ascomycota</taxon>
        <taxon>Saccharomycotina</taxon>
        <taxon>Pichiomycetes</taxon>
        <taxon>Pichiales</taxon>
        <taxon>Pichiaceae</taxon>
        <taxon>Ambrosiozyma</taxon>
    </lineage>
</organism>
<evidence type="ECO:0000313" key="1">
    <source>
        <dbReference type="EMBL" id="GMG39628.1"/>
    </source>
</evidence>